<sequence length="250" mass="27582">MLGKNTLKFIKSLQQKKFRKQENAFFVEGAKNVTELLQSDFECIYLLYTPRFKSEYPDLVRSCGGQKYETTEAVLVATGSFSSNDYALAVARIKPDAPLQVEKGELALALDEVRDPGNLGTIIRIADWYGIRKLYLSQQCADFYNPKVLNASMGSFSRVSFQYVSLEPVLSAIELPVYGAFLEGKSIHSLDIEPEGIILVGNESKGISPGLEPFVSQKVTIPSFGRAESLNVAIATAVLCDNFRRMGGLS</sequence>
<protein>
    <submittedName>
        <fullName evidence="6">TrmH family RNA methyltransferase</fullName>
    </submittedName>
</protein>
<dbReference type="InterPro" id="IPR029028">
    <property type="entry name" value="Alpha/beta_knot_MTases"/>
</dbReference>
<evidence type="ECO:0000256" key="2">
    <source>
        <dbReference type="ARBA" id="ARBA00022603"/>
    </source>
</evidence>
<dbReference type="SUPFAM" id="SSF55315">
    <property type="entry name" value="L30e-like"/>
    <property type="match status" value="1"/>
</dbReference>
<evidence type="ECO:0000256" key="3">
    <source>
        <dbReference type="ARBA" id="ARBA00022679"/>
    </source>
</evidence>
<dbReference type="InterPro" id="IPR029026">
    <property type="entry name" value="tRNA_m1G_MTases_N"/>
</dbReference>
<reference evidence="7" key="1">
    <citation type="journal article" date="2019" name="Int. J. Syst. Evol. Microbiol.">
        <title>The Global Catalogue of Microorganisms (GCM) 10K type strain sequencing project: providing services to taxonomists for standard genome sequencing and annotation.</title>
        <authorList>
            <consortium name="The Broad Institute Genomics Platform"/>
            <consortium name="The Broad Institute Genome Sequencing Center for Infectious Disease"/>
            <person name="Wu L."/>
            <person name="Ma J."/>
        </authorList>
    </citation>
    <scope>NUCLEOTIDE SEQUENCE [LARGE SCALE GENOMIC DNA]</scope>
    <source>
        <strain evidence="7">CGMCC 4.7466</strain>
    </source>
</reference>
<dbReference type="InterPro" id="IPR001537">
    <property type="entry name" value="SpoU_MeTrfase"/>
</dbReference>
<evidence type="ECO:0000256" key="1">
    <source>
        <dbReference type="ARBA" id="ARBA00007228"/>
    </source>
</evidence>
<evidence type="ECO:0000259" key="4">
    <source>
        <dbReference type="Pfam" id="PF00588"/>
    </source>
</evidence>
<feature type="domain" description="MRM3-like substrate binding" evidence="5">
    <location>
        <begin position="5"/>
        <end position="75"/>
    </location>
</feature>
<keyword evidence="2 6" id="KW-0489">Methyltransferase</keyword>
<organism evidence="6 7">
    <name type="scientific">Negadavirga shengliensis</name>
    <dbReference type="NCBI Taxonomy" id="1389218"/>
    <lineage>
        <taxon>Bacteria</taxon>
        <taxon>Pseudomonadati</taxon>
        <taxon>Bacteroidota</taxon>
        <taxon>Cytophagia</taxon>
        <taxon>Cytophagales</taxon>
        <taxon>Cyclobacteriaceae</taxon>
        <taxon>Negadavirga</taxon>
    </lineage>
</organism>
<dbReference type="PANTHER" id="PTHR43191:SF2">
    <property type="entry name" value="RRNA METHYLTRANSFERASE 3, MITOCHONDRIAL"/>
    <property type="match status" value="1"/>
</dbReference>
<evidence type="ECO:0000313" key="7">
    <source>
        <dbReference type="Proteomes" id="UP001595818"/>
    </source>
</evidence>
<dbReference type="Gene3D" id="3.30.1330.30">
    <property type="match status" value="1"/>
</dbReference>
<keyword evidence="7" id="KW-1185">Reference proteome</keyword>
<dbReference type="Gene3D" id="3.40.1280.10">
    <property type="match status" value="1"/>
</dbReference>
<keyword evidence="3" id="KW-0808">Transferase</keyword>
<comment type="similarity">
    <text evidence="1">Belongs to the class IV-like SAM-binding methyltransferase superfamily. RNA methyltransferase TrmH family.</text>
</comment>
<dbReference type="CDD" id="cd18109">
    <property type="entry name" value="SpoU-like_RNA-MTase"/>
    <property type="match status" value="1"/>
</dbReference>
<proteinExistence type="inferred from homology"/>
<evidence type="ECO:0000259" key="5">
    <source>
        <dbReference type="Pfam" id="PF22435"/>
    </source>
</evidence>
<dbReference type="GO" id="GO:0032259">
    <property type="term" value="P:methylation"/>
    <property type="evidence" value="ECO:0007669"/>
    <property type="project" value="UniProtKB-KW"/>
</dbReference>
<comment type="caution">
    <text evidence="6">The sequence shown here is derived from an EMBL/GenBank/DDBJ whole genome shotgun (WGS) entry which is preliminary data.</text>
</comment>
<dbReference type="SUPFAM" id="SSF75217">
    <property type="entry name" value="alpha/beta knot"/>
    <property type="match status" value="1"/>
</dbReference>
<dbReference type="GO" id="GO:0008168">
    <property type="term" value="F:methyltransferase activity"/>
    <property type="evidence" value="ECO:0007669"/>
    <property type="project" value="UniProtKB-KW"/>
</dbReference>
<accession>A0ABV9T835</accession>
<dbReference type="PANTHER" id="PTHR43191">
    <property type="entry name" value="RRNA METHYLTRANSFERASE 3"/>
    <property type="match status" value="1"/>
</dbReference>
<dbReference type="Proteomes" id="UP001595818">
    <property type="component" value="Unassembled WGS sequence"/>
</dbReference>
<dbReference type="InterPro" id="IPR051259">
    <property type="entry name" value="rRNA_Methyltransferase"/>
</dbReference>
<dbReference type="InterPro" id="IPR053888">
    <property type="entry name" value="MRM3-like_sub_bind"/>
</dbReference>
<dbReference type="Pfam" id="PF00588">
    <property type="entry name" value="SpoU_methylase"/>
    <property type="match status" value="1"/>
</dbReference>
<evidence type="ECO:0000313" key="6">
    <source>
        <dbReference type="EMBL" id="MFC4874601.1"/>
    </source>
</evidence>
<dbReference type="RefSeq" id="WP_377068609.1">
    <property type="nucleotide sequence ID" value="NZ_JBHSJJ010000020.1"/>
</dbReference>
<dbReference type="EMBL" id="JBHSJJ010000020">
    <property type="protein sequence ID" value="MFC4874601.1"/>
    <property type="molecule type" value="Genomic_DNA"/>
</dbReference>
<dbReference type="InterPro" id="IPR029064">
    <property type="entry name" value="Ribosomal_eL30-like_sf"/>
</dbReference>
<gene>
    <name evidence="6" type="ORF">ACFPFU_23055</name>
</gene>
<name>A0ABV9T835_9BACT</name>
<dbReference type="Pfam" id="PF22435">
    <property type="entry name" value="MRM3-like_sub_bind"/>
    <property type="match status" value="1"/>
</dbReference>
<feature type="domain" description="tRNA/rRNA methyltransferase SpoU type" evidence="4">
    <location>
        <begin position="106"/>
        <end position="240"/>
    </location>
</feature>